<protein>
    <submittedName>
        <fullName evidence="9">Putative membrane protein</fullName>
    </submittedName>
</protein>
<feature type="transmembrane region" description="Helical" evidence="8">
    <location>
        <begin position="203"/>
        <end position="232"/>
    </location>
</feature>
<sequence length="460" mass="51466">MTPVQAAPSDTDPVVRELSEVIGGPAGEHSVRPPRRRFWTVLRVVLFVAIIGFAFSFLQKSPCRDGAWEDNSQYKQYCYTDVVALYYAENLSNGAVPYRDHPVEYPVLTGVFMGALGLPVHWMGQNNAALDQARTFFDLNAIVLSLLGIGTVAAIWALRRRRPWDAMMLAAAPAIIYTATVNWDLLAVSLATFFLLAFGRKHFVWAGILLGLAVAAKFYPLLFAGPMLLLAWRSRRYAETMMTLGTALLTWVMVNAPVALLWTDSWKRFFQLNSERPIDWGTIWYVLRFLTPSEGTHLLDQREFLNSAYLLLFVVACVGIAVMVAFAPRKPRLAQLLFLVLAAFLLTGKVWSQQYVLWLIPLVVLARPKWGAFLAWQAAELGYFLAFYGELINAGGGFAFPEWVFIVASLGRIITLAILCGQIIRELWRPELDVVAGYATDDDEDSVYKGDSLLPPLKTA</sequence>
<comment type="caution">
    <text evidence="9">The sequence shown here is derived from an EMBL/GenBank/DDBJ whole genome shotgun (WGS) entry which is preliminary data.</text>
</comment>
<dbReference type="AlphaFoldDB" id="A0A841FRF1"/>
<feature type="transmembrane region" description="Helical" evidence="8">
    <location>
        <begin position="136"/>
        <end position="158"/>
    </location>
</feature>
<evidence type="ECO:0000313" key="9">
    <source>
        <dbReference type="EMBL" id="MBB6039871.1"/>
    </source>
</evidence>
<gene>
    <name evidence="9" type="ORF">HNR73_007770</name>
</gene>
<dbReference type="EMBL" id="JACHGT010000027">
    <property type="protein sequence ID" value="MBB6039871.1"/>
    <property type="molecule type" value="Genomic_DNA"/>
</dbReference>
<feature type="transmembrane region" description="Helical" evidence="8">
    <location>
        <begin position="170"/>
        <end position="197"/>
    </location>
</feature>
<feature type="transmembrane region" description="Helical" evidence="8">
    <location>
        <begin position="244"/>
        <end position="262"/>
    </location>
</feature>
<dbReference type="Pfam" id="PF09594">
    <property type="entry name" value="GT87"/>
    <property type="match status" value="1"/>
</dbReference>
<dbReference type="RefSeq" id="WP_184792951.1">
    <property type="nucleotide sequence ID" value="NZ_BONT01000104.1"/>
</dbReference>
<feature type="transmembrane region" description="Helical" evidence="8">
    <location>
        <begin position="38"/>
        <end position="58"/>
    </location>
</feature>
<evidence type="ECO:0000256" key="3">
    <source>
        <dbReference type="ARBA" id="ARBA00022679"/>
    </source>
</evidence>
<keyword evidence="10" id="KW-1185">Reference proteome</keyword>
<feature type="transmembrane region" description="Helical" evidence="8">
    <location>
        <begin position="308"/>
        <end position="326"/>
    </location>
</feature>
<evidence type="ECO:0000256" key="4">
    <source>
        <dbReference type="ARBA" id="ARBA00022692"/>
    </source>
</evidence>
<dbReference type="Proteomes" id="UP000548476">
    <property type="component" value="Unassembled WGS sequence"/>
</dbReference>
<feature type="transmembrane region" description="Helical" evidence="8">
    <location>
        <begin position="403"/>
        <end position="424"/>
    </location>
</feature>
<evidence type="ECO:0000256" key="7">
    <source>
        <dbReference type="ARBA" id="ARBA00024033"/>
    </source>
</evidence>
<keyword evidence="4 8" id="KW-0812">Transmembrane</keyword>
<evidence type="ECO:0000256" key="1">
    <source>
        <dbReference type="ARBA" id="ARBA00004651"/>
    </source>
</evidence>
<comment type="subcellular location">
    <subcellularLocation>
        <location evidence="1">Cell membrane</location>
        <topology evidence="1">Multi-pass membrane protein</topology>
    </subcellularLocation>
</comment>
<dbReference type="GO" id="GO:0005886">
    <property type="term" value="C:plasma membrane"/>
    <property type="evidence" value="ECO:0007669"/>
    <property type="project" value="UniProtKB-SubCell"/>
</dbReference>
<keyword evidence="2" id="KW-1003">Cell membrane</keyword>
<name>A0A841FRF1_9ACTN</name>
<dbReference type="InterPro" id="IPR018584">
    <property type="entry name" value="GT87"/>
</dbReference>
<evidence type="ECO:0000256" key="8">
    <source>
        <dbReference type="SAM" id="Phobius"/>
    </source>
</evidence>
<dbReference type="GO" id="GO:0016758">
    <property type="term" value="F:hexosyltransferase activity"/>
    <property type="evidence" value="ECO:0007669"/>
    <property type="project" value="InterPro"/>
</dbReference>
<evidence type="ECO:0000256" key="2">
    <source>
        <dbReference type="ARBA" id="ARBA00022475"/>
    </source>
</evidence>
<dbReference type="InterPro" id="IPR016570">
    <property type="entry name" value="UCP010361"/>
</dbReference>
<keyword evidence="6 8" id="KW-0472">Membrane</keyword>
<accession>A0A841FRF1</accession>
<keyword evidence="5 8" id="KW-1133">Transmembrane helix</keyword>
<feature type="transmembrane region" description="Helical" evidence="8">
    <location>
        <begin position="105"/>
        <end position="124"/>
    </location>
</feature>
<organism evidence="9 10">
    <name type="scientific">Phytomonospora endophytica</name>
    <dbReference type="NCBI Taxonomy" id="714109"/>
    <lineage>
        <taxon>Bacteria</taxon>
        <taxon>Bacillati</taxon>
        <taxon>Actinomycetota</taxon>
        <taxon>Actinomycetes</taxon>
        <taxon>Micromonosporales</taxon>
        <taxon>Micromonosporaceae</taxon>
        <taxon>Phytomonospora</taxon>
    </lineage>
</organism>
<dbReference type="PIRSF" id="PIRSF010361">
    <property type="entry name" value="UCP010361"/>
    <property type="match status" value="1"/>
</dbReference>
<evidence type="ECO:0000256" key="5">
    <source>
        <dbReference type="ARBA" id="ARBA00022989"/>
    </source>
</evidence>
<proteinExistence type="inferred from homology"/>
<evidence type="ECO:0000256" key="6">
    <source>
        <dbReference type="ARBA" id="ARBA00023136"/>
    </source>
</evidence>
<feature type="transmembrane region" description="Helical" evidence="8">
    <location>
        <begin position="333"/>
        <end position="351"/>
    </location>
</feature>
<evidence type="ECO:0000313" key="10">
    <source>
        <dbReference type="Proteomes" id="UP000548476"/>
    </source>
</evidence>
<comment type="similarity">
    <text evidence="7">Belongs to the glycosyltransferase 87 family.</text>
</comment>
<reference evidence="9 10" key="1">
    <citation type="submission" date="2020-08" db="EMBL/GenBank/DDBJ databases">
        <title>Genomic Encyclopedia of Type Strains, Phase IV (KMG-IV): sequencing the most valuable type-strain genomes for metagenomic binning, comparative biology and taxonomic classification.</title>
        <authorList>
            <person name="Goeker M."/>
        </authorList>
    </citation>
    <scope>NUCLEOTIDE SEQUENCE [LARGE SCALE GENOMIC DNA]</scope>
    <source>
        <strain evidence="9 10">YIM 65646</strain>
    </source>
</reference>
<keyword evidence="3" id="KW-0808">Transferase</keyword>